<evidence type="ECO:0000256" key="2">
    <source>
        <dbReference type="ARBA" id="ARBA00023136"/>
    </source>
</evidence>
<feature type="compositionally biased region" description="Polar residues" evidence="6">
    <location>
        <begin position="180"/>
        <end position="223"/>
    </location>
</feature>
<comment type="subcellular location">
    <subcellularLocation>
        <location evidence="1">Membrane</location>
        <topology evidence="1">Lipid-anchor</topology>
    </subcellularLocation>
</comment>
<dbReference type="FunFam" id="1.10.287.110:FF:000017">
    <property type="entry name" value="dnaJ homolog subfamily C member 5"/>
    <property type="match status" value="1"/>
</dbReference>
<dbReference type="PANTHER" id="PTHR44027">
    <property type="entry name" value="DNAJ HOMOLOG SUBFAMILY C MEMBER 5 HOMOLOG"/>
    <property type="match status" value="1"/>
</dbReference>
<dbReference type="CTD" id="40459"/>
<name>A0A8I6R5J3_CIMLE</name>
<dbReference type="GO" id="GO:0061177">
    <property type="term" value="C:type Is terminal bouton"/>
    <property type="evidence" value="ECO:0007669"/>
    <property type="project" value="TreeGrafter"/>
</dbReference>
<keyword evidence="3" id="KW-0564">Palmitate</keyword>
<dbReference type="Pfam" id="PF00226">
    <property type="entry name" value="DnaJ"/>
    <property type="match status" value="1"/>
</dbReference>
<dbReference type="AlphaFoldDB" id="A0A8I6R5J3"/>
<dbReference type="InterPro" id="IPR018253">
    <property type="entry name" value="DnaJ_domain_CS"/>
</dbReference>
<keyword evidence="2" id="KW-0472">Membrane</keyword>
<evidence type="ECO:0000259" key="7">
    <source>
        <dbReference type="PROSITE" id="PS50076"/>
    </source>
</evidence>
<dbReference type="GeneID" id="106660797"/>
<dbReference type="CDD" id="cd06257">
    <property type="entry name" value="DnaJ"/>
    <property type="match status" value="1"/>
</dbReference>
<dbReference type="OMA" id="CCLCCNF"/>
<dbReference type="GO" id="GO:0016020">
    <property type="term" value="C:membrane"/>
    <property type="evidence" value="ECO:0007669"/>
    <property type="project" value="UniProtKB-SubCell"/>
</dbReference>
<dbReference type="OrthoDB" id="445556at2759"/>
<dbReference type="RefSeq" id="XP_014239220.1">
    <property type="nucleotide sequence ID" value="XM_014383734.2"/>
</dbReference>
<accession>A0A8I6R5J3</accession>
<dbReference type="PRINTS" id="PR00625">
    <property type="entry name" value="JDOMAIN"/>
</dbReference>
<evidence type="ECO:0000313" key="8">
    <source>
        <dbReference type="EnsemblMetazoa" id="XP_014239220.1"/>
    </source>
</evidence>
<sequence>MDKRKLSTSGDSLYLILGLPKTASPEDIKKTYRKLALKYHPDKNPDNVEAAEMFKDVNRAHSILSDMTKRNIYDNYGSLGLYIAEQFGEDNVNAYFLVTSKWCKLLIVLCGLVTVCYCGCCCFCCCCNFCCGKCKPRSPEDSGNYHTLHREGNNAGDPVTAQPTKHSNQDSDDEGACGDTVTSQPTSGNAQNFNATHEPSENTSLKTSDQVTYTTGSMTQSGSPYHVATTGESIK</sequence>
<proteinExistence type="predicted"/>
<dbReference type="GO" id="GO:0005737">
    <property type="term" value="C:cytoplasm"/>
    <property type="evidence" value="ECO:0007669"/>
    <property type="project" value="UniProtKB-ARBA"/>
</dbReference>
<evidence type="ECO:0000256" key="5">
    <source>
        <dbReference type="ARBA" id="ARBA00023288"/>
    </source>
</evidence>
<evidence type="ECO:0000256" key="6">
    <source>
        <dbReference type="SAM" id="MobiDB-lite"/>
    </source>
</evidence>
<feature type="domain" description="J" evidence="7">
    <location>
        <begin position="12"/>
        <end position="77"/>
    </location>
</feature>
<dbReference type="PANTHER" id="PTHR44027:SF7">
    <property type="entry name" value="DNAJ HOMOLOG SUBFAMILY C MEMBER 5 HOMOLOG"/>
    <property type="match status" value="1"/>
</dbReference>
<dbReference type="EnsemblMetazoa" id="XM_014383734.2">
    <property type="protein sequence ID" value="XP_014239220.1"/>
    <property type="gene ID" value="LOC106660797"/>
</dbReference>
<dbReference type="InterPro" id="IPR036869">
    <property type="entry name" value="J_dom_sf"/>
</dbReference>
<dbReference type="SMART" id="SM00271">
    <property type="entry name" value="DnaJ"/>
    <property type="match status" value="1"/>
</dbReference>
<protein>
    <recommendedName>
        <fullName evidence="7">J domain-containing protein</fullName>
    </recommendedName>
</protein>
<dbReference type="InterPro" id="IPR051434">
    <property type="entry name" value="DnaJ_C_subfamily_member5"/>
</dbReference>
<keyword evidence="4" id="KW-0143">Chaperone</keyword>
<reference evidence="8" key="1">
    <citation type="submission" date="2022-01" db="UniProtKB">
        <authorList>
            <consortium name="EnsemblMetazoa"/>
        </authorList>
    </citation>
    <scope>IDENTIFICATION</scope>
</reference>
<evidence type="ECO:0000256" key="4">
    <source>
        <dbReference type="ARBA" id="ARBA00023186"/>
    </source>
</evidence>
<organism evidence="8 9">
    <name type="scientific">Cimex lectularius</name>
    <name type="common">Bed bug</name>
    <name type="synonym">Acanthia lectularia</name>
    <dbReference type="NCBI Taxonomy" id="79782"/>
    <lineage>
        <taxon>Eukaryota</taxon>
        <taxon>Metazoa</taxon>
        <taxon>Ecdysozoa</taxon>
        <taxon>Arthropoda</taxon>
        <taxon>Hexapoda</taxon>
        <taxon>Insecta</taxon>
        <taxon>Pterygota</taxon>
        <taxon>Neoptera</taxon>
        <taxon>Paraneoptera</taxon>
        <taxon>Hemiptera</taxon>
        <taxon>Heteroptera</taxon>
        <taxon>Panheteroptera</taxon>
        <taxon>Cimicomorpha</taxon>
        <taxon>Cimicidae</taxon>
        <taxon>Cimex</taxon>
    </lineage>
</organism>
<feature type="region of interest" description="Disordered" evidence="6">
    <location>
        <begin position="142"/>
        <end position="235"/>
    </location>
</feature>
<dbReference type="Proteomes" id="UP000494040">
    <property type="component" value="Unassembled WGS sequence"/>
</dbReference>
<dbReference type="PROSITE" id="PS50076">
    <property type="entry name" value="DNAJ_2"/>
    <property type="match status" value="1"/>
</dbReference>
<dbReference type="KEGG" id="clec:106660797"/>
<evidence type="ECO:0000256" key="3">
    <source>
        <dbReference type="ARBA" id="ARBA00023139"/>
    </source>
</evidence>
<dbReference type="GO" id="GO:1900073">
    <property type="term" value="P:regulation of neuromuscular synaptic transmission"/>
    <property type="evidence" value="ECO:0007669"/>
    <property type="project" value="TreeGrafter"/>
</dbReference>
<dbReference type="Gene3D" id="1.10.287.110">
    <property type="entry name" value="DnaJ domain"/>
    <property type="match status" value="1"/>
</dbReference>
<evidence type="ECO:0000256" key="1">
    <source>
        <dbReference type="ARBA" id="ARBA00004635"/>
    </source>
</evidence>
<dbReference type="SUPFAM" id="SSF46565">
    <property type="entry name" value="Chaperone J-domain"/>
    <property type="match status" value="1"/>
</dbReference>
<keyword evidence="9" id="KW-1185">Reference proteome</keyword>
<keyword evidence="5" id="KW-0449">Lipoprotein</keyword>
<dbReference type="PROSITE" id="PS00636">
    <property type="entry name" value="DNAJ_1"/>
    <property type="match status" value="1"/>
</dbReference>
<evidence type="ECO:0000313" key="9">
    <source>
        <dbReference type="Proteomes" id="UP000494040"/>
    </source>
</evidence>
<dbReference type="InterPro" id="IPR001623">
    <property type="entry name" value="DnaJ_domain"/>
</dbReference>